<dbReference type="PANTHER" id="PTHR25462">
    <property type="entry name" value="BONUS, ISOFORM C-RELATED"/>
    <property type="match status" value="1"/>
</dbReference>
<evidence type="ECO:0000256" key="3">
    <source>
        <dbReference type="ARBA" id="ARBA00022833"/>
    </source>
</evidence>
<keyword evidence="1" id="KW-0479">Metal-binding</keyword>
<evidence type="ECO:0000313" key="7">
    <source>
        <dbReference type="Proteomes" id="UP000095284"/>
    </source>
</evidence>
<evidence type="ECO:0000313" key="9">
    <source>
        <dbReference type="WBParaSite" id="BXY_1102000.1"/>
    </source>
</evidence>
<feature type="domain" description="RING-type" evidence="5">
    <location>
        <begin position="324"/>
        <end position="366"/>
    </location>
</feature>
<keyword evidence="2 4" id="KW-0863">Zinc-finger</keyword>
<sequence>MQKVEVRTVSDVFNALTFNVNGTLAFLYDRSTKNIVAIDLISREKVVLKWPNNYFRKSRWTCYHLSYIHSQEQPKLIVLWYNGDKKRFCLSSHVIKDNALSTEQIRHYFPLEITYEVGYWVQINETNFYNIIFYTLNDETNKFWHFEYSVTSNCVKEVLQDSLPIHSKPWELPTLTSQGLLFISHERNSHLALFNKEKKIWTKAPIGPDKELGRGPSANGIWGQLHHPKGIILCGQRVKRHEYISEIWLLDTQLAEWKLISAYNGLPRDSINLALRMLDNTHIYYHIDSESLGPSLFQIQNAISKLDPQLSPIPEENDDYDIVCSICLDTYEEPKLLGCGHSFCKKCLASLPPEGIENGIKCPVCRILTPCGINNLNINYGLREAVEVLDKVKRSRENGFICEICQSPTSENNIFLCLECRNQKFCSVCVLFNHQDHKRIELKKILRDQKEVNKIKKEFNESLETLKSRLISDISEAISTKLCNPLIESEILDFENWISNHQSEYVNKVKEESEERRGCVDAGGPLIIVRGQWPTPLRHSSASDVMGSMMCIWLISALLFPLLGSSLNPSFAAQPVRCYDCRADDNTCNVGECQGVVCIKMETSNMDNDRKTVHKTCSDEYEPTQCKQSGFGSKLITRCTCEGNFCNGDDNLNAAGLQPATSATQKVFPVVLIAMFFTLITSINRS</sequence>
<dbReference type="SMART" id="SM00184">
    <property type="entry name" value="RING"/>
    <property type="match status" value="2"/>
</dbReference>
<dbReference type="WBParaSite" id="BXY_1102000.1">
    <property type="protein sequence ID" value="BXY_1102000.1"/>
    <property type="gene ID" value="BXY_1102000"/>
</dbReference>
<gene>
    <name evidence="6" type="ORF">BXYJ_LOCUS14768</name>
</gene>
<dbReference type="Proteomes" id="UP000582659">
    <property type="component" value="Unassembled WGS sequence"/>
</dbReference>
<dbReference type="SMR" id="A0A1I7SDB5"/>
<keyword evidence="3" id="KW-0862">Zinc</keyword>
<dbReference type="Proteomes" id="UP000095284">
    <property type="component" value="Unplaced"/>
</dbReference>
<evidence type="ECO:0000256" key="2">
    <source>
        <dbReference type="ARBA" id="ARBA00022771"/>
    </source>
</evidence>
<reference evidence="6" key="2">
    <citation type="submission" date="2020-09" db="EMBL/GenBank/DDBJ databases">
        <authorList>
            <person name="Kikuchi T."/>
        </authorList>
    </citation>
    <scope>NUCLEOTIDE SEQUENCE</scope>
    <source>
        <strain evidence="6">Ka4C1</strain>
    </source>
</reference>
<protein>
    <submittedName>
        <fullName evidence="6">(pine wood nematode) hypothetical protein</fullName>
    </submittedName>
    <submittedName>
        <fullName evidence="9">RING-type domain-containing protein</fullName>
    </submittedName>
</protein>
<name>A0A1I7SDB5_BURXY</name>
<evidence type="ECO:0000256" key="1">
    <source>
        <dbReference type="ARBA" id="ARBA00022723"/>
    </source>
</evidence>
<dbReference type="Gene3D" id="3.30.40.10">
    <property type="entry name" value="Zinc/RING finger domain, C3HC4 (zinc finger)"/>
    <property type="match status" value="1"/>
</dbReference>
<dbReference type="PROSITE" id="PS50089">
    <property type="entry name" value="ZF_RING_2"/>
    <property type="match status" value="1"/>
</dbReference>
<dbReference type="EMBL" id="CAJFDI010000006">
    <property type="protein sequence ID" value="CAD5234677.1"/>
    <property type="molecule type" value="Genomic_DNA"/>
</dbReference>
<evidence type="ECO:0000313" key="6">
    <source>
        <dbReference type="EMBL" id="CAD5234677.1"/>
    </source>
</evidence>
<accession>A0A1I7SDB5</accession>
<evidence type="ECO:0000256" key="4">
    <source>
        <dbReference type="PROSITE-ProRule" id="PRU00175"/>
    </source>
</evidence>
<dbReference type="EMBL" id="CAJFCV020000006">
    <property type="protein sequence ID" value="CAG9130581.1"/>
    <property type="molecule type" value="Genomic_DNA"/>
</dbReference>
<dbReference type="InterPro" id="IPR001841">
    <property type="entry name" value="Znf_RING"/>
</dbReference>
<dbReference type="Pfam" id="PF13445">
    <property type="entry name" value="zf-RING_UBOX"/>
    <property type="match status" value="1"/>
</dbReference>
<dbReference type="GO" id="GO:0005654">
    <property type="term" value="C:nucleoplasm"/>
    <property type="evidence" value="ECO:0007669"/>
    <property type="project" value="TreeGrafter"/>
</dbReference>
<organism evidence="7 9">
    <name type="scientific">Bursaphelenchus xylophilus</name>
    <name type="common">Pinewood nematode worm</name>
    <name type="synonym">Aphelenchoides xylophilus</name>
    <dbReference type="NCBI Taxonomy" id="6326"/>
    <lineage>
        <taxon>Eukaryota</taxon>
        <taxon>Metazoa</taxon>
        <taxon>Ecdysozoa</taxon>
        <taxon>Nematoda</taxon>
        <taxon>Chromadorea</taxon>
        <taxon>Rhabditida</taxon>
        <taxon>Tylenchina</taxon>
        <taxon>Tylenchomorpha</taxon>
        <taxon>Aphelenchoidea</taxon>
        <taxon>Aphelenchoididae</taxon>
        <taxon>Bursaphelenchus</taxon>
    </lineage>
</organism>
<dbReference type="Proteomes" id="UP000659654">
    <property type="component" value="Unassembled WGS sequence"/>
</dbReference>
<dbReference type="InterPro" id="IPR027370">
    <property type="entry name" value="Znf-RING_euk"/>
</dbReference>
<dbReference type="InterPro" id="IPR017907">
    <property type="entry name" value="Znf_RING_CS"/>
</dbReference>
<dbReference type="PANTHER" id="PTHR25462:SF305">
    <property type="entry name" value="RING-TYPE DOMAIN-CONTAINING PROTEIN"/>
    <property type="match status" value="1"/>
</dbReference>
<dbReference type="InterPro" id="IPR013083">
    <property type="entry name" value="Znf_RING/FYVE/PHD"/>
</dbReference>
<dbReference type="SUPFAM" id="SSF57850">
    <property type="entry name" value="RING/U-box"/>
    <property type="match status" value="1"/>
</dbReference>
<evidence type="ECO:0000259" key="5">
    <source>
        <dbReference type="PROSITE" id="PS50089"/>
    </source>
</evidence>
<dbReference type="OrthoDB" id="5860564at2759"/>
<dbReference type="GO" id="GO:0008270">
    <property type="term" value="F:zinc ion binding"/>
    <property type="evidence" value="ECO:0007669"/>
    <property type="project" value="UniProtKB-KW"/>
</dbReference>
<dbReference type="InterPro" id="IPR047153">
    <property type="entry name" value="TRIM45/56/19-like"/>
</dbReference>
<dbReference type="PROSITE" id="PS00518">
    <property type="entry name" value="ZF_RING_1"/>
    <property type="match status" value="1"/>
</dbReference>
<evidence type="ECO:0000313" key="8">
    <source>
        <dbReference type="Proteomes" id="UP000659654"/>
    </source>
</evidence>
<dbReference type="GO" id="GO:0061630">
    <property type="term" value="F:ubiquitin protein ligase activity"/>
    <property type="evidence" value="ECO:0007669"/>
    <property type="project" value="TreeGrafter"/>
</dbReference>
<proteinExistence type="predicted"/>
<reference evidence="9" key="1">
    <citation type="submission" date="2016-11" db="UniProtKB">
        <authorList>
            <consortium name="WormBaseParasite"/>
        </authorList>
    </citation>
    <scope>IDENTIFICATION</scope>
</reference>
<keyword evidence="8" id="KW-1185">Reference proteome</keyword>
<dbReference type="AlphaFoldDB" id="A0A1I7SDB5"/>